<gene>
    <name evidence="1" type="ORF">JRA39_000754</name>
</gene>
<reference evidence="1" key="1">
    <citation type="submission" date="2024-02" db="EMBL/GenBank/DDBJ databases">
        <authorList>
            <consortium name="Clinical and Environmental Microbiology Branch: Whole genome sequencing antimicrobial resistance pathogens in the healthcare setting"/>
        </authorList>
    </citation>
    <scope>NUCLEOTIDE SEQUENCE</scope>
    <source>
        <strain evidence="1">2020GO-00142</strain>
    </source>
</reference>
<protein>
    <recommendedName>
        <fullName evidence="2">Fimbrial protein</fullName>
    </recommendedName>
</protein>
<evidence type="ECO:0008006" key="2">
    <source>
        <dbReference type="Google" id="ProtNLM"/>
    </source>
</evidence>
<accession>A0AAI9HX44</accession>
<dbReference type="EMBL" id="AAZDVE040000003">
    <property type="protein sequence ID" value="EMP9431740.1"/>
    <property type="molecule type" value="Genomic_DNA"/>
</dbReference>
<sequence>MKKNNAYGFMSKLVLIDKCRVSFYLCIVKIQPAKKNEHMINIARLLHSSSVLLILPSSFSSYAFQDILKISEGIAYCSYTYPACSNVESPYKYNYEYRDVSVTGQWFPSLGGALSAEFLMKFQPCDLELRADLGDAARIPEWTGGATPAGFIPTSKGRFYRKDPRDCLTAVLDLGVGIGTFSNTNMRLKGNYHGMNHSISVHVSVVGRDYDYLWGKCTTGDQYWRTCDSPSAVPNYTCSIDIPPTIDMGLIGLTTGPSEYSEQIKIQCSGPEVPNAVVLKIENETTAIGDGTLTSNLCNEQGASCSSSVTTGVNSLVVMKFIAAGFLSPGPKSGNVIVTSSYN</sequence>
<proteinExistence type="predicted"/>
<dbReference type="AlphaFoldDB" id="A0AAI9HX44"/>
<organism evidence="1">
    <name type="scientific">Providencia stuartii</name>
    <dbReference type="NCBI Taxonomy" id="588"/>
    <lineage>
        <taxon>Bacteria</taxon>
        <taxon>Pseudomonadati</taxon>
        <taxon>Pseudomonadota</taxon>
        <taxon>Gammaproteobacteria</taxon>
        <taxon>Enterobacterales</taxon>
        <taxon>Morganellaceae</taxon>
        <taxon>Providencia</taxon>
    </lineage>
</organism>
<name>A0AAI9HX44_PROST</name>
<comment type="caution">
    <text evidence="1">The sequence shown here is derived from an EMBL/GenBank/DDBJ whole genome shotgun (WGS) entry which is preliminary data.</text>
</comment>
<evidence type="ECO:0000313" key="1">
    <source>
        <dbReference type="EMBL" id="EMP9431740.1"/>
    </source>
</evidence>